<dbReference type="InterPro" id="IPR026960">
    <property type="entry name" value="RVT-Znf"/>
</dbReference>
<dbReference type="EMBL" id="LR862146">
    <property type="protein sequence ID" value="CAD1827183.1"/>
    <property type="molecule type" value="Genomic_DNA"/>
</dbReference>
<dbReference type="PANTHER" id="PTHR33116">
    <property type="entry name" value="REVERSE TRANSCRIPTASE ZINC-BINDING DOMAIN-CONTAINING PROTEIN-RELATED-RELATED"/>
    <property type="match status" value="1"/>
</dbReference>
<reference evidence="2" key="1">
    <citation type="submission" date="2020-07" db="EMBL/GenBank/DDBJ databases">
        <authorList>
            <person name="Lin J."/>
        </authorList>
    </citation>
    <scope>NUCLEOTIDE SEQUENCE</scope>
</reference>
<sequence length="138" mass="16027">MLLAAQNRLLTADFLTKRGWHGPSICVLCRKEAETLDHLFFLCQYAKSLWNQLLRLPLMTRQLTSGTSGVLPEHWSRTRNAFSGSFKNDFDLIFIASCWALWNERNKRLFEDRLNQSEFLGQSILCTVRLWKMSLGEG</sequence>
<accession>A0A6V7P8Q1</accession>
<organism evidence="2">
    <name type="scientific">Ananas comosus var. bracteatus</name>
    <name type="common">red pineapple</name>
    <dbReference type="NCBI Taxonomy" id="296719"/>
    <lineage>
        <taxon>Eukaryota</taxon>
        <taxon>Viridiplantae</taxon>
        <taxon>Streptophyta</taxon>
        <taxon>Embryophyta</taxon>
        <taxon>Tracheophyta</taxon>
        <taxon>Spermatophyta</taxon>
        <taxon>Magnoliopsida</taxon>
        <taxon>Liliopsida</taxon>
        <taxon>Poales</taxon>
        <taxon>Bromeliaceae</taxon>
        <taxon>Bromelioideae</taxon>
        <taxon>Ananas</taxon>
    </lineage>
</organism>
<dbReference type="AlphaFoldDB" id="A0A6V7P8Q1"/>
<dbReference type="PANTHER" id="PTHR33116:SF78">
    <property type="entry name" value="OS12G0587133 PROTEIN"/>
    <property type="match status" value="1"/>
</dbReference>
<evidence type="ECO:0000313" key="2">
    <source>
        <dbReference type="EMBL" id="CAD1827183.1"/>
    </source>
</evidence>
<gene>
    <name evidence="2" type="ORF">CB5_LOCUS10394</name>
</gene>
<protein>
    <recommendedName>
        <fullName evidence="1">Reverse transcriptase zinc-binding domain-containing protein</fullName>
    </recommendedName>
</protein>
<name>A0A6V7P8Q1_ANACO</name>
<proteinExistence type="predicted"/>
<evidence type="ECO:0000259" key="1">
    <source>
        <dbReference type="Pfam" id="PF13966"/>
    </source>
</evidence>
<feature type="domain" description="Reverse transcriptase zinc-binding" evidence="1">
    <location>
        <begin position="3"/>
        <end position="50"/>
    </location>
</feature>
<dbReference type="Pfam" id="PF13966">
    <property type="entry name" value="zf-RVT"/>
    <property type="match status" value="1"/>
</dbReference>